<sequence length="264" mass="29141">MNTILITGASSGIGQASALYFAKEGWNVIAGMRHPQEDRKLNDIENIHKIKLDITQQEDIDHAYDYVMEHGGLDVLYNNAGISVKGGLESIPSEAIHSVFETDLFGPIALMQKFIPYFKNKESGVILATSSLSGLISFPYDGIYAGAKRALEGVMESLYYEMLPYHVKVKTIVPGPVNTSLKMQTYTSQTNLKPAKNLSKILIPDFNAFPEASDVAKVVYEAATSETNQFEYIVGSVANELLAQRQSEGLESFKDSLAEKIYKQ</sequence>
<dbReference type="PANTHER" id="PTHR43976:SF16">
    <property type="entry name" value="SHORT-CHAIN DEHYDROGENASE_REDUCTASE FAMILY PROTEIN"/>
    <property type="match status" value="1"/>
</dbReference>
<evidence type="ECO:0000256" key="2">
    <source>
        <dbReference type="ARBA" id="ARBA00023002"/>
    </source>
</evidence>
<dbReference type="Proteomes" id="UP000186705">
    <property type="component" value="Unassembled WGS sequence"/>
</dbReference>
<gene>
    <name evidence="4" type="ORF">BO225_11715</name>
</gene>
<dbReference type="SUPFAM" id="SSF51735">
    <property type="entry name" value="NAD(P)-binding Rossmann-fold domains"/>
    <property type="match status" value="1"/>
</dbReference>
<dbReference type="InterPro" id="IPR036291">
    <property type="entry name" value="NAD(P)-bd_dom_sf"/>
</dbReference>
<dbReference type="GeneID" id="78276595"/>
<name>A0A1U7NJI3_9FIRM</name>
<accession>A0A1U7NJI3</accession>
<dbReference type="RefSeq" id="WP_076342404.1">
    <property type="nucleotide sequence ID" value="NZ_CAPDDE010000053.1"/>
</dbReference>
<dbReference type="PANTHER" id="PTHR43976">
    <property type="entry name" value="SHORT CHAIN DEHYDROGENASE"/>
    <property type="match status" value="1"/>
</dbReference>
<dbReference type="OrthoDB" id="9808814at2"/>
<dbReference type="AlphaFoldDB" id="A0A1U7NJI3"/>
<comment type="similarity">
    <text evidence="1 3">Belongs to the short-chain dehydrogenases/reductases (SDR) family.</text>
</comment>
<dbReference type="GO" id="GO:0016491">
    <property type="term" value="F:oxidoreductase activity"/>
    <property type="evidence" value="ECO:0007669"/>
    <property type="project" value="UniProtKB-KW"/>
</dbReference>
<dbReference type="PRINTS" id="PR00081">
    <property type="entry name" value="GDHRDH"/>
</dbReference>
<dbReference type="InterPro" id="IPR002347">
    <property type="entry name" value="SDR_fam"/>
</dbReference>
<keyword evidence="2" id="KW-0560">Oxidoreductase</keyword>
<evidence type="ECO:0000256" key="3">
    <source>
        <dbReference type="RuleBase" id="RU000363"/>
    </source>
</evidence>
<dbReference type="CDD" id="cd05374">
    <property type="entry name" value="17beta-HSD-like_SDR_c"/>
    <property type="match status" value="1"/>
</dbReference>
<dbReference type="STRING" id="1862672.BO225_11715"/>
<evidence type="ECO:0000313" key="5">
    <source>
        <dbReference type="Proteomes" id="UP000186705"/>
    </source>
</evidence>
<proteinExistence type="inferred from homology"/>
<evidence type="ECO:0000256" key="1">
    <source>
        <dbReference type="ARBA" id="ARBA00006484"/>
    </source>
</evidence>
<organism evidence="4 5">
    <name type="scientific">Dubosiella newyorkensis</name>
    <dbReference type="NCBI Taxonomy" id="1862672"/>
    <lineage>
        <taxon>Bacteria</taxon>
        <taxon>Bacillati</taxon>
        <taxon>Bacillota</taxon>
        <taxon>Erysipelotrichia</taxon>
        <taxon>Erysipelotrichales</taxon>
        <taxon>Erysipelotrichaceae</taxon>
        <taxon>Dubosiella</taxon>
    </lineage>
</organism>
<dbReference type="InterPro" id="IPR051911">
    <property type="entry name" value="SDR_oxidoreductase"/>
</dbReference>
<protein>
    <recommendedName>
        <fullName evidence="6">Short-chain dehydrogenase/reductase</fullName>
    </recommendedName>
</protein>
<dbReference type="EMBL" id="MPKA01000146">
    <property type="protein sequence ID" value="OLU43659.1"/>
    <property type="molecule type" value="Genomic_DNA"/>
</dbReference>
<comment type="caution">
    <text evidence="4">The sequence shown here is derived from an EMBL/GenBank/DDBJ whole genome shotgun (WGS) entry which is preliminary data.</text>
</comment>
<reference evidence="4 5" key="1">
    <citation type="submission" date="2016-11" db="EMBL/GenBank/DDBJ databases">
        <title>Description of two novel members of the family Erysipelotrichaceae: Ileibacterium lipovorans gen. nov., sp. nov. and Dubosiella newyorkensis, gen. nov., sp. nov.</title>
        <authorList>
            <person name="Cox L.M."/>
            <person name="Sohn J."/>
            <person name="Tyrrell K.L."/>
            <person name="Citron D.M."/>
            <person name="Lawson P.A."/>
            <person name="Patel N.B."/>
            <person name="Iizumi T."/>
            <person name="Perez-Perez G.I."/>
            <person name="Goldstein E.J."/>
            <person name="Blaser M.J."/>
        </authorList>
    </citation>
    <scope>NUCLEOTIDE SEQUENCE [LARGE SCALE GENOMIC DNA]</scope>
    <source>
        <strain evidence="4 5">NYU-BL-A4</strain>
    </source>
</reference>
<keyword evidence="5" id="KW-1185">Reference proteome</keyword>
<dbReference type="PRINTS" id="PR00080">
    <property type="entry name" value="SDRFAMILY"/>
</dbReference>
<evidence type="ECO:0000313" key="4">
    <source>
        <dbReference type="EMBL" id="OLU43659.1"/>
    </source>
</evidence>
<dbReference type="Gene3D" id="3.40.50.720">
    <property type="entry name" value="NAD(P)-binding Rossmann-like Domain"/>
    <property type="match status" value="1"/>
</dbReference>
<dbReference type="Pfam" id="PF00106">
    <property type="entry name" value="adh_short"/>
    <property type="match status" value="1"/>
</dbReference>
<evidence type="ECO:0008006" key="6">
    <source>
        <dbReference type="Google" id="ProtNLM"/>
    </source>
</evidence>